<dbReference type="InterPro" id="IPR012871">
    <property type="entry name" value="DUF1668_ORYSA"/>
</dbReference>
<dbReference type="PANTHER" id="PTHR33085:SF88">
    <property type="entry name" value="OS08G0165000 PROTEIN"/>
    <property type="match status" value="1"/>
</dbReference>
<evidence type="ECO:0000313" key="3">
    <source>
        <dbReference type="Proteomes" id="UP000095767"/>
    </source>
</evidence>
<proteinExistence type="predicted"/>
<accession>A0A1E5WHZ1</accession>
<dbReference type="EMBL" id="LWDX02007029">
    <property type="protein sequence ID" value="OEL37016.1"/>
    <property type="molecule type" value="Genomic_DNA"/>
</dbReference>
<dbReference type="Pfam" id="PF07893">
    <property type="entry name" value="DUF1668"/>
    <property type="match status" value="1"/>
</dbReference>
<gene>
    <name evidence="2" type="ORF">BAE44_0001965</name>
</gene>
<protein>
    <submittedName>
        <fullName evidence="2">Uncharacterized protein</fullName>
    </submittedName>
</protein>
<dbReference type="Proteomes" id="UP000095767">
    <property type="component" value="Unassembled WGS sequence"/>
</dbReference>
<comment type="caution">
    <text evidence="2">The sequence shown here is derived from an EMBL/GenBank/DDBJ whole genome shotgun (WGS) entry which is preliminary data.</text>
</comment>
<dbReference type="PANTHER" id="PTHR33085">
    <property type="entry name" value="OS12G0113100 PROTEIN-RELATED"/>
    <property type="match status" value="1"/>
</dbReference>
<dbReference type="AlphaFoldDB" id="A0A1E5WHZ1"/>
<keyword evidence="3" id="KW-1185">Reference proteome</keyword>
<reference evidence="2 3" key="1">
    <citation type="submission" date="2016-09" db="EMBL/GenBank/DDBJ databases">
        <title>The draft genome of Dichanthelium oligosanthes: A C3 panicoid grass species.</title>
        <authorList>
            <person name="Studer A.J."/>
            <person name="Schnable J.C."/>
            <person name="Brutnell T.P."/>
        </authorList>
    </citation>
    <scope>NUCLEOTIDE SEQUENCE [LARGE SCALE GENOMIC DNA]</scope>
    <source>
        <strain evidence="3">cv. Kellogg 1175</strain>
        <tissue evidence="2">Leaf</tissue>
    </source>
</reference>
<dbReference type="STRING" id="888268.A0A1E5WHZ1"/>
<feature type="region of interest" description="Disordered" evidence="1">
    <location>
        <begin position="48"/>
        <end position="69"/>
    </location>
</feature>
<evidence type="ECO:0000256" key="1">
    <source>
        <dbReference type="SAM" id="MobiDB-lite"/>
    </source>
</evidence>
<sequence>MSVFQGLGLALMMNRRFLYLLLDNYSQRQSTFALRRVNMSGFFCPTRPPNKSRGAADAEHTAASSSANNMATIEDTRLPRTVITFQPPSSNFAFGIMQFMLFSSTHSGKNQIISTDLRGNALLYSMDSLTIRVMPTLNQRKRMPLSLTVGDSLYVMDSFPLPSDTKCFEALTHGCASSDPFSRRLDWHWHSLPPPPPHMFEPRYKLPNRYIRSYTPTFVYQPRTSAPAPLTR</sequence>
<name>A0A1E5WHZ1_9POAL</name>
<evidence type="ECO:0000313" key="2">
    <source>
        <dbReference type="EMBL" id="OEL37016.1"/>
    </source>
</evidence>
<dbReference type="OrthoDB" id="653929at2759"/>
<organism evidence="2 3">
    <name type="scientific">Dichanthelium oligosanthes</name>
    <dbReference type="NCBI Taxonomy" id="888268"/>
    <lineage>
        <taxon>Eukaryota</taxon>
        <taxon>Viridiplantae</taxon>
        <taxon>Streptophyta</taxon>
        <taxon>Embryophyta</taxon>
        <taxon>Tracheophyta</taxon>
        <taxon>Spermatophyta</taxon>
        <taxon>Magnoliopsida</taxon>
        <taxon>Liliopsida</taxon>
        <taxon>Poales</taxon>
        <taxon>Poaceae</taxon>
        <taxon>PACMAD clade</taxon>
        <taxon>Panicoideae</taxon>
        <taxon>Panicodae</taxon>
        <taxon>Paniceae</taxon>
        <taxon>Dichantheliinae</taxon>
        <taxon>Dichanthelium</taxon>
    </lineage>
</organism>